<feature type="coiled-coil region" evidence="1">
    <location>
        <begin position="324"/>
        <end position="358"/>
    </location>
</feature>
<evidence type="ECO:0000256" key="2">
    <source>
        <dbReference type="SAM" id="MobiDB-lite"/>
    </source>
</evidence>
<dbReference type="Proteomes" id="UP000485058">
    <property type="component" value="Unassembled WGS sequence"/>
</dbReference>
<gene>
    <name evidence="3" type="ORF">HaLaN_09044</name>
</gene>
<reference evidence="3 4" key="1">
    <citation type="submission" date="2020-02" db="EMBL/GenBank/DDBJ databases">
        <title>Draft genome sequence of Haematococcus lacustris strain NIES-144.</title>
        <authorList>
            <person name="Morimoto D."/>
            <person name="Nakagawa S."/>
            <person name="Yoshida T."/>
            <person name="Sawayama S."/>
        </authorList>
    </citation>
    <scope>NUCLEOTIDE SEQUENCE [LARGE SCALE GENOMIC DNA]</scope>
    <source>
        <strain evidence="3 4">NIES-144</strain>
    </source>
</reference>
<feature type="compositionally biased region" description="Low complexity" evidence="2">
    <location>
        <begin position="30"/>
        <end position="39"/>
    </location>
</feature>
<comment type="caution">
    <text evidence="3">The sequence shown here is derived from an EMBL/GenBank/DDBJ whole genome shotgun (WGS) entry which is preliminary data.</text>
</comment>
<feature type="coiled-coil region" evidence="1">
    <location>
        <begin position="383"/>
        <end position="521"/>
    </location>
</feature>
<dbReference type="PANTHER" id="PTHR47347">
    <property type="entry name" value="GOLGIN CANDIDATE 5"/>
    <property type="match status" value="1"/>
</dbReference>
<feature type="compositionally biased region" description="Pro residues" evidence="2">
    <location>
        <begin position="216"/>
        <end position="230"/>
    </location>
</feature>
<evidence type="ECO:0000313" key="4">
    <source>
        <dbReference type="Proteomes" id="UP000485058"/>
    </source>
</evidence>
<keyword evidence="1" id="KW-0175">Coiled coil</keyword>
<feature type="compositionally biased region" description="Basic residues" evidence="2">
    <location>
        <begin position="58"/>
        <end position="67"/>
    </location>
</feature>
<name>A0A699Z0X9_HAELA</name>
<feature type="region of interest" description="Disordered" evidence="2">
    <location>
        <begin position="133"/>
        <end position="271"/>
    </location>
</feature>
<proteinExistence type="predicted"/>
<feature type="region of interest" description="Disordered" evidence="2">
    <location>
        <begin position="24"/>
        <end position="112"/>
    </location>
</feature>
<protein>
    <submittedName>
        <fullName evidence="3">TMF_TATA_bd domain-containing protein</fullName>
    </submittedName>
</protein>
<evidence type="ECO:0000313" key="3">
    <source>
        <dbReference type="EMBL" id="GFH13208.1"/>
    </source>
</evidence>
<dbReference type="PANTHER" id="PTHR47347:SF2">
    <property type="entry name" value="GOLGIN CANDIDATE 5"/>
    <property type="match status" value="1"/>
</dbReference>
<feature type="compositionally biased region" description="Polar residues" evidence="2">
    <location>
        <begin position="87"/>
        <end position="96"/>
    </location>
</feature>
<evidence type="ECO:0000256" key="1">
    <source>
        <dbReference type="SAM" id="Coils"/>
    </source>
</evidence>
<organism evidence="3 4">
    <name type="scientific">Haematococcus lacustris</name>
    <name type="common">Green alga</name>
    <name type="synonym">Haematococcus pluvialis</name>
    <dbReference type="NCBI Taxonomy" id="44745"/>
    <lineage>
        <taxon>Eukaryota</taxon>
        <taxon>Viridiplantae</taxon>
        <taxon>Chlorophyta</taxon>
        <taxon>core chlorophytes</taxon>
        <taxon>Chlorophyceae</taxon>
        <taxon>CS clade</taxon>
        <taxon>Chlamydomonadales</taxon>
        <taxon>Haematococcaceae</taxon>
        <taxon>Haematococcus</taxon>
    </lineage>
</organism>
<keyword evidence="4" id="KW-1185">Reference proteome</keyword>
<feature type="compositionally biased region" description="Pro residues" evidence="2">
    <location>
        <begin position="237"/>
        <end position="253"/>
    </location>
</feature>
<dbReference type="EMBL" id="BLLF01000587">
    <property type="protein sequence ID" value="GFH13208.1"/>
    <property type="molecule type" value="Genomic_DNA"/>
</dbReference>
<dbReference type="AlphaFoldDB" id="A0A699Z0X9"/>
<accession>A0A699Z0X9</accession>
<sequence>MFLDLLNDALKQAKNELEKTVDTALGIGGPAAPASAQQPGHDDVEKPAVPENAVQPAKKGKKASARKPKADSGSGASAVSIAHGLQPDSSNITGSAMQKEPTPHVNNGCGTDPALVKAGDMCQQDQEKTILAAGTSSSSNMHVPSAVGDPAAQGLHAHHHSHHPADTEAGQHATAPLQPSEAPAQPAIPSTATAQHEPPGQGDTQQAPNPVLEDPAPGPQGPSEAPPGPPQGTLLGPPGPPQGPVAPSQGHPPGPEDVRSGSMGRVALPPDISSLDHEQLVGLVHRLHADMGVREAQLLRQAQQMSQNQQVMAQLQDKAEVAALKSAKVSEADLEDMRKECEQRLGAAERKVYALTKERDALKRGNEKLADYTSLIREKDGIIKQVMEEGEKLSSRVSELEALLKKTRGQAKDFEMERDQLASRLAAEEAVSEGLRRAKAKAERDLVALQESVRQELEASRQQVELALQRGRAEQAEQDERMHEATHAALTRKLRDAEARCEALGESVMELRDALERQRQAADLREEMLQQVG</sequence>